<evidence type="ECO:0000256" key="1">
    <source>
        <dbReference type="ARBA" id="ARBA00022723"/>
    </source>
</evidence>
<dbReference type="Pfam" id="PF01436">
    <property type="entry name" value="NHL"/>
    <property type="match status" value="1"/>
</dbReference>
<evidence type="ECO:0000313" key="8">
    <source>
        <dbReference type="Proteomes" id="UP000230750"/>
    </source>
</evidence>
<reference evidence="7 8" key="1">
    <citation type="journal article" date="2017" name="PLoS Biol.">
        <title>The sea cucumber genome provides insights into morphological evolution and visceral regeneration.</title>
        <authorList>
            <person name="Zhang X."/>
            <person name="Sun L."/>
            <person name="Yuan J."/>
            <person name="Sun Y."/>
            <person name="Gao Y."/>
            <person name="Zhang L."/>
            <person name="Li S."/>
            <person name="Dai H."/>
            <person name="Hamel J.F."/>
            <person name="Liu C."/>
            <person name="Yu Y."/>
            <person name="Liu S."/>
            <person name="Lin W."/>
            <person name="Guo K."/>
            <person name="Jin S."/>
            <person name="Xu P."/>
            <person name="Storey K.B."/>
            <person name="Huan P."/>
            <person name="Zhang T."/>
            <person name="Zhou Y."/>
            <person name="Zhang J."/>
            <person name="Lin C."/>
            <person name="Li X."/>
            <person name="Xing L."/>
            <person name="Huo D."/>
            <person name="Sun M."/>
            <person name="Wang L."/>
            <person name="Mercier A."/>
            <person name="Li F."/>
            <person name="Yang H."/>
            <person name="Xiang J."/>
        </authorList>
    </citation>
    <scope>NUCLEOTIDE SEQUENCE [LARGE SCALE GENOMIC DNA]</scope>
    <source>
        <strain evidence="7">Shaxun</strain>
        <tissue evidence="7">Muscle</tissue>
    </source>
</reference>
<dbReference type="SMART" id="SM00557">
    <property type="entry name" value="IG_FLMN"/>
    <property type="match status" value="1"/>
</dbReference>
<name>A0A2G8LDB4_STIJA</name>
<dbReference type="InterPro" id="IPR017868">
    <property type="entry name" value="Filamin/ABP280_repeat-like"/>
</dbReference>
<keyword evidence="1" id="KW-0479">Metal-binding</keyword>
<dbReference type="Gene3D" id="2.60.40.10">
    <property type="entry name" value="Immunoglobulins"/>
    <property type="match status" value="1"/>
</dbReference>
<proteinExistence type="predicted"/>
<dbReference type="EMBL" id="MRZV01000118">
    <property type="protein sequence ID" value="PIK58259.1"/>
    <property type="molecule type" value="Genomic_DNA"/>
</dbReference>
<dbReference type="InterPro" id="IPR011042">
    <property type="entry name" value="6-blade_b-propeller_TolB-like"/>
</dbReference>
<dbReference type="GO" id="GO:0000209">
    <property type="term" value="P:protein polyubiquitination"/>
    <property type="evidence" value="ECO:0007669"/>
    <property type="project" value="TreeGrafter"/>
</dbReference>
<sequence length="486" mass="53925">MKGELRCPTCNTRQEEPVGGVNMLPSNFMLNNLAAEIRKLDTQDETETGIFEEEEEEEEEDKEDEKESGSGTPLAAALSPTNSCVDLTSGNTDWQSIPVAESSYLEILGEQFKLKGSSVKVKLQFCDVEGQPIRGKSRDGITAVVVHPDKERFMILDVAFRKRSGDFTISFAAEHIGIHLVVVTLNGESVVGSPAKIVVRPNGIMVRTLSLSLYEPKGISATHDEIYVTDQSDKAYVQTDWHGGWDRFGIGKPYHKEGTYIAPFGIAKYNDKLFITDSFNSCVYVYIHMACTNNFGKRVLERPTGIAVSKDGIIYVADCASNTIEVFWHNYSHMHSIEVKGKGILTHLALNQSEDRIIVADEKTSVIKIIDLNRGKIVKSIKTRISQAPATPFGVALDDEDNIYVSLTFDPSKLTKRNETARNVKRKGAVVTYNSDGYFLGTIGEKELINPSGICYINDDYDSPQLLVVEGGDYESQFSCVKVFRL</sequence>
<dbReference type="STRING" id="307972.A0A2G8LDB4"/>
<dbReference type="InterPro" id="IPR001258">
    <property type="entry name" value="NHL_repeat"/>
</dbReference>
<dbReference type="Gene3D" id="2.120.10.30">
    <property type="entry name" value="TolB, C-terminal domain"/>
    <property type="match status" value="1"/>
</dbReference>
<dbReference type="GO" id="GO:0061630">
    <property type="term" value="F:ubiquitin protein ligase activity"/>
    <property type="evidence" value="ECO:0007669"/>
    <property type="project" value="TreeGrafter"/>
</dbReference>
<dbReference type="SUPFAM" id="SSF81296">
    <property type="entry name" value="E set domains"/>
    <property type="match status" value="1"/>
</dbReference>
<dbReference type="PANTHER" id="PTHR24104:SF47">
    <property type="entry name" value="E3 UBIQUITIN-PROTEIN LIGASE NHLRC1"/>
    <property type="match status" value="1"/>
</dbReference>
<keyword evidence="2" id="KW-0677">Repeat</keyword>
<keyword evidence="8" id="KW-1185">Reference proteome</keyword>
<dbReference type="InterPro" id="IPR014756">
    <property type="entry name" value="Ig_E-set"/>
</dbReference>
<evidence type="ECO:0000313" key="7">
    <source>
        <dbReference type="EMBL" id="PIK58259.1"/>
    </source>
</evidence>
<keyword evidence="3" id="KW-0863">Zinc-finger</keyword>
<evidence type="ECO:0000256" key="6">
    <source>
        <dbReference type="SAM" id="MobiDB-lite"/>
    </source>
</evidence>
<dbReference type="SUPFAM" id="SSF101898">
    <property type="entry name" value="NHL repeat"/>
    <property type="match status" value="1"/>
</dbReference>
<organism evidence="7 8">
    <name type="scientific">Stichopus japonicus</name>
    <name type="common">Sea cucumber</name>
    <dbReference type="NCBI Taxonomy" id="307972"/>
    <lineage>
        <taxon>Eukaryota</taxon>
        <taxon>Metazoa</taxon>
        <taxon>Echinodermata</taxon>
        <taxon>Eleutherozoa</taxon>
        <taxon>Echinozoa</taxon>
        <taxon>Holothuroidea</taxon>
        <taxon>Aspidochirotacea</taxon>
        <taxon>Aspidochirotida</taxon>
        <taxon>Stichopodidae</taxon>
        <taxon>Apostichopus</taxon>
    </lineage>
</organism>
<evidence type="ECO:0000256" key="5">
    <source>
        <dbReference type="PROSITE-ProRule" id="PRU00087"/>
    </source>
</evidence>
<evidence type="ECO:0000256" key="2">
    <source>
        <dbReference type="ARBA" id="ARBA00022737"/>
    </source>
</evidence>
<accession>A0A2G8LDB4</accession>
<dbReference type="GO" id="GO:0008270">
    <property type="term" value="F:zinc ion binding"/>
    <property type="evidence" value="ECO:0007669"/>
    <property type="project" value="UniProtKB-KW"/>
</dbReference>
<evidence type="ECO:0000256" key="4">
    <source>
        <dbReference type="ARBA" id="ARBA00022833"/>
    </source>
</evidence>
<dbReference type="PANTHER" id="PTHR24104">
    <property type="entry name" value="E3 UBIQUITIN-PROTEIN LIGASE NHLRC1-RELATED"/>
    <property type="match status" value="1"/>
</dbReference>
<feature type="region of interest" description="Disordered" evidence="6">
    <location>
        <begin position="39"/>
        <end position="82"/>
    </location>
</feature>
<comment type="caution">
    <text evidence="7">The sequence shown here is derived from an EMBL/GenBank/DDBJ whole genome shotgun (WGS) entry which is preliminary data.</text>
</comment>
<keyword evidence="4" id="KW-0862">Zinc</keyword>
<dbReference type="InterPro" id="IPR013783">
    <property type="entry name" value="Ig-like_fold"/>
</dbReference>
<feature type="region of interest" description="Disordered" evidence="6">
    <location>
        <begin position="1"/>
        <end position="20"/>
    </location>
</feature>
<dbReference type="AlphaFoldDB" id="A0A2G8LDB4"/>
<dbReference type="Proteomes" id="UP000230750">
    <property type="component" value="Unassembled WGS sequence"/>
</dbReference>
<protein>
    <submittedName>
        <fullName evidence="7">Putative RING finger protein nhl-1-like</fullName>
    </submittedName>
</protein>
<feature type="repeat" description="Filamin" evidence="5">
    <location>
        <begin position="97"/>
        <end position="199"/>
    </location>
</feature>
<gene>
    <name evidence="7" type="ORF">BSL78_04846</name>
</gene>
<dbReference type="PROSITE" id="PS50194">
    <property type="entry name" value="FILAMIN_REPEAT"/>
    <property type="match status" value="1"/>
</dbReference>
<dbReference type="InterPro" id="IPR050952">
    <property type="entry name" value="TRIM-NHL_E3_ligases"/>
</dbReference>
<dbReference type="InterPro" id="IPR001298">
    <property type="entry name" value="Filamin/ABP280_rpt"/>
</dbReference>
<dbReference type="GO" id="GO:0043161">
    <property type="term" value="P:proteasome-mediated ubiquitin-dependent protein catabolic process"/>
    <property type="evidence" value="ECO:0007669"/>
    <property type="project" value="TreeGrafter"/>
</dbReference>
<evidence type="ECO:0000256" key="3">
    <source>
        <dbReference type="ARBA" id="ARBA00022771"/>
    </source>
</evidence>
<feature type="compositionally biased region" description="Acidic residues" evidence="6">
    <location>
        <begin position="43"/>
        <end position="66"/>
    </location>
</feature>